<organism evidence="1 2">
    <name type="scientific">Pelomonas lactea</name>
    <dbReference type="NCBI Taxonomy" id="3299030"/>
    <lineage>
        <taxon>Bacteria</taxon>
        <taxon>Pseudomonadati</taxon>
        <taxon>Pseudomonadota</taxon>
        <taxon>Betaproteobacteria</taxon>
        <taxon>Burkholderiales</taxon>
        <taxon>Sphaerotilaceae</taxon>
        <taxon>Roseateles</taxon>
    </lineage>
</organism>
<comment type="caution">
    <text evidence="1">The sequence shown here is derived from an EMBL/GenBank/DDBJ whole genome shotgun (WGS) entry which is preliminary data.</text>
</comment>
<name>A0ABW7GP40_9BURK</name>
<evidence type="ECO:0000313" key="2">
    <source>
        <dbReference type="Proteomes" id="UP001606302"/>
    </source>
</evidence>
<protein>
    <submittedName>
        <fullName evidence="1">HAD domain-containing protein</fullName>
    </submittedName>
</protein>
<accession>A0ABW7GP40</accession>
<evidence type="ECO:0000313" key="1">
    <source>
        <dbReference type="EMBL" id="MFG6463720.1"/>
    </source>
</evidence>
<dbReference type="Pfam" id="PF18143">
    <property type="entry name" value="HAD_SAK_2"/>
    <property type="match status" value="1"/>
</dbReference>
<keyword evidence="2" id="KW-1185">Reference proteome</keyword>
<dbReference type="EMBL" id="JBIGHX010000007">
    <property type="protein sequence ID" value="MFG6463720.1"/>
    <property type="molecule type" value="Genomic_DNA"/>
</dbReference>
<sequence>MRVLFIDIDGVFHPAGDGSQDTGPRFIWLPLLAEVLAPHPDVVIAVHSTWRYDHTLDELQELLASLGKRPVVAVPRGPRSEAITWFLQMNRAVVSHRILDDAPDEFGTEPPAELIVCESKRGLTTPGVIDALRRWLAA</sequence>
<gene>
    <name evidence="1" type="ORF">ACG04Q_19255</name>
</gene>
<dbReference type="Proteomes" id="UP001606302">
    <property type="component" value="Unassembled WGS sequence"/>
</dbReference>
<proteinExistence type="predicted"/>
<reference evidence="1 2" key="1">
    <citation type="submission" date="2024-08" db="EMBL/GenBank/DDBJ databases">
        <authorList>
            <person name="Lu H."/>
        </authorList>
    </citation>
    <scope>NUCLEOTIDE SEQUENCE [LARGE SCALE GENOMIC DNA]</scope>
    <source>
        <strain evidence="1 2">DXS20W</strain>
    </source>
</reference>
<dbReference type="RefSeq" id="WP_394512898.1">
    <property type="nucleotide sequence ID" value="NZ_JBIGHX010000007.1"/>
</dbReference>